<dbReference type="PANTHER" id="PTHR22937:SF224">
    <property type="entry name" value="E3 UBIQUITIN-PROTEIN LIGASE MBR1-RELATED"/>
    <property type="match status" value="1"/>
</dbReference>
<evidence type="ECO:0000256" key="6">
    <source>
        <dbReference type="ARBA" id="ARBA00022771"/>
    </source>
</evidence>
<dbReference type="GO" id="GO:0061630">
    <property type="term" value="F:ubiquitin protein ligase activity"/>
    <property type="evidence" value="ECO:0007669"/>
    <property type="project" value="UniProtKB-EC"/>
</dbReference>
<reference evidence="12" key="1">
    <citation type="submission" date="2019-09" db="EMBL/GenBank/DDBJ databases">
        <title>Draft genome information of white flower Hibiscus syriacus.</title>
        <authorList>
            <person name="Kim Y.-M."/>
        </authorList>
    </citation>
    <scope>NUCLEOTIDE SEQUENCE [LARGE SCALE GENOMIC DNA]</scope>
    <source>
        <strain evidence="12">YM2019G1</strain>
    </source>
</reference>
<dbReference type="Proteomes" id="UP000436088">
    <property type="component" value="Unassembled WGS sequence"/>
</dbReference>
<feature type="region of interest" description="Disordered" evidence="10">
    <location>
        <begin position="314"/>
        <end position="358"/>
    </location>
</feature>
<feature type="compositionally biased region" description="Polar residues" evidence="10">
    <location>
        <begin position="52"/>
        <end position="66"/>
    </location>
</feature>
<feature type="compositionally biased region" description="Low complexity" evidence="10">
    <location>
        <begin position="459"/>
        <end position="480"/>
    </location>
</feature>
<dbReference type="Gene3D" id="3.30.40.10">
    <property type="entry name" value="Zinc/RING finger domain, C3HC4 (zinc finger)"/>
    <property type="match status" value="1"/>
</dbReference>
<dbReference type="CDD" id="cd04873">
    <property type="entry name" value="ACT_UUR-ACR-like"/>
    <property type="match status" value="1"/>
</dbReference>
<proteinExistence type="predicted"/>
<comment type="caution">
    <text evidence="12">The sequence shown here is derived from an EMBL/GenBank/DDBJ whole genome shotgun (WGS) entry which is preliminary data.</text>
</comment>
<dbReference type="EMBL" id="VEPZ02000791">
    <property type="protein sequence ID" value="KAE8719350.1"/>
    <property type="molecule type" value="Genomic_DNA"/>
</dbReference>
<feature type="region of interest" description="Disordered" evidence="10">
    <location>
        <begin position="52"/>
        <end position="78"/>
    </location>
</feature>
<evidence type="ECO:0000256" key="9">
    <source>
        <dbReference type="PROSITE-ProRule" id="PRU00175"/>
    </source>
</evidence>
<evidence type="ECO:0000256" key="3">
    <source>
        <dbReference type="ARBA" id="ARBA00012483"/>
    </source>
</evidence>
<keyword evidence="13" id="KW-1185">Reference proteome</keyword>
<dbReference type="AlphaFoldDB" id="A0A6A3BQY4"/>
<feature type="compositionally biased region" description="Polar residues" evidence="10">
    <location>
        <begin position="19"/>
        <end position="36"/>
    </location>
</feature>
<keyword evidence="7" id="KW-0833">Ubl conjugation pathway</keyword>
<feature type="region of interest" description="Disordered" evidence="10">
    <location>
        <begin position="748"/>
        <end position="784"/>
    </location>
</feature>
<feature type="domain" description="RING-type" evidence="11">
    <location>
        <begin position="686"/>
        <end position="725"/>
    </location>
</feature>
<evidence type="ECO:0000256" key="8">
    <source>
        <dbReference type="ARBA" id="ARBA00022833"/>
    </source>
</evidence>
<keyword evidence="5" id="KW-0479">Metal-binding</keyword>
<dbReference type="FunFam" id="3.30.40.10:FF:000309">
    <property type="entry name" value="E3 ubiquitin-protein ligase MBR2"/>
    <property type="match status" value="1"/>
</dbReference>
<evidence type="ECO:0000256" key="1">
    <source>
        <dbReference type="ARBA" id="ARBA00000900"/>
    </source>
</evidence>
<dbReference type="PROSITE" id="PS50089">
    <property type="entry name" value="ZF_RING_2"/>
    <property type="match status" value="1"/>
</dbReference>
<dbReference type="GO" id="GO:0008270">
    <property type="term" value="F:zinc ion binding"/>
    <property type="evidence" value="ECO:0007669"/>
    <property type="project" value="UniProtKB-KW"/>
</dbReference>
<feature type="compositionally biased region" description="Polar residues" evidence="10">
    <location>
        <begin position="314"/>
        <end position="338"/>
    </location>
</feature>
<evidence type="ECO:0000256" key="7">
    <source>
        <dbReference type="ARBA" id="ARBA00022786"/>
    </source>
</evidence>
<name>A0A6A3BQY4_HIBSY</name>
<feature type="region of interest" description="Disordered" evidence="10">
    <location>
        <begin position="455"/>
        <end position="504"/>
    </location>
</feature>
<dbReference type="EC" id="2.3.2.27" evidence="3"/>
<evidence type="ECO:0000313" key="12">
    <source>
        <dbReference type="EMBL" id="KAE8719350.1"/>
    </source>
</evidence>
<keyword evidence="6 9" id="KW-0863">Zinc-finger</keyword>
<feature type="region of interest" description="Disordered" evidence="10">
    <location>
        <begin position="520"/>
        <end position="553"/>
    </location>
</feature>
<feature type="compositionally biased region" description="Polar residues" evidence="10">
    <location>
        <begin position="768"/>
        <end position="784"/>
    </location>
</feature>
<feature type="compositionally biased region" description="Polar residues" evidence="10">
    <location>
        <begin position="152"/>
        <end position="176"/>
    </location>
</feature>
<keyword evidence="4" id="KW-0808">Transferase</keyword>
<dbReference type="InterPro" id="IPR013083">
    <property type="entry name" value="Znf_RING/FYVE/PHD"/>
</dbReference>
<dbReference type="InterPro" id="IPR001841">
    <property type="entry name" value="Znf_RING"/>
</dbReference>
<dbReference type="InterPro" id="IPR045191">
    <property type="entry name" value="MBR1/2-like"/>
</dbReference>
<evidence type="ECO:0000256" key="2">
    <source>
        <dbReference type="ARBA" id="ARBA00004906"/>
    </source>
</evidence>
<keyword evidence="8" id="KW-0862">Zinc</keyword>
<feature type="compositionally biased region" description="Low complexity" evidence="10">
    <location>
        <begin position="67"/>
        <end position="77"/>
    </location>
</feature>
<gene>
    <name evidence="12" type="ORF">F3Y22_tig00109971pilonHSYRG00038</name>
</gene>
<dbReference type="GO" id="GO:0043161">
    <property type="term" value="P:proteasome-mediated ubiquitin-dependent protein catabolic process"/>
    <property type="evidence" value="ECO:0007669"/>
    <property type="project" value="UniProtKB-ARBA"/>
</dbReference>
<dbReference type="SUPFAM" id="SSF57850">
    <property type="entry name" value="RING/U-box"/>
    <property type="match status" value="1"/>
</dbReference>
<accession>A0A6A3BQY4</accession>
<feature type="region of interest" description="Disordered" evidence="10">
    <location>
        <begin position="202"/>
        <end position="224"/>
    </location>
</feature>
<dbReference type="GO" id="GO:0010228">
    <property type="term" value="P:vegetative to reproductive phase transition of meristem"/>
    <property type="evidence" value="ECO:0007669"/>
    <property type="project" value="UniProtKB-ARBA"/>
</dbReference>
<protein>
    <recommendedName>
        <fullName evidence="3">RING-type E3 ubiquitin transferase</fullName>
        <ecNumber evidence="3">2.3.2.27</ecNumber>
    </recommendedName>
</protein>
<evidence type="ECO:0000256" key="4">
    <source>
        <dbReference type="ARBA" id="ARBA00022679"/>
    </source>
</evidence>
<dbReference type="Pfam" id="PF13639">
    <property type="entry name" value="zf-RING_2"/>
    <property type="match status" value="1"/>
</dbReference>
<dbReference type="SMART" id="SM00184">
    <property type="entry name" value="RING"/>
    <property type="match status" value="1"/>
</dbReference>
<evidence type="ECO:0000313" key="13">
    <source>
        <dbReference type="Proteomes" id="UP000436088"/>
    </source>
</evidence>
<dbReference type="PANTHER" id="PTHR22937">
    <property type="entry name" value="E3 UBIQUITIN-PROTEIN LIGASE RNF165"/>
    <property type="match status" value="1"/>
</dbReference>
<evidence type="ECO:0000259" key="11">
    <source>
        <dbReference type="PROSITE" id="PS50089"/>
    </source>
</evidence>
<feature type="compositionally biased region" description="Polar residues" evidence="10">
    <location>
        <begin position="371"/>
        <end position="387"/>
    </location>
</feature>
<feature type="region of interest" description="Disordered" evidence="10">
    <location>
        <begin position="370"/>
        <end position="392"/>
    </location>
</feature>
<comment type="pathway">
    <text evidence="2">Protein modification; protein ubiquitination.</text>
</comment>
<feature type="region of interest" description="Disordered" evidence="10">
    <location>
        <begin position="129"/>
        <end position="176"/>
    </location>
</feature>
<feature type="compositionally biased region" description="Polar residues" evidence="10">
    <location>
        <begin position="748"/>
        <end position="759"/>
    </location>
</feature>
<comment type="catalytic activity">
    <reaction evidence="1">
        <text>S-ubiquitinyl-[E2 ubiquitin-conjugating enzyme]-L-cysteine + [acceptor protein]-L-lysine = [E2 ubiquitin-conjugating enzyme]-L-cysteine + N(6)-ubiquitinyl-[acceptor protein]-L-lysine.</text>
        <dbReference type="EC" id="2.3.2.27"/>
    </reaction>
</comment>
<organism evidence="12 13">
    <name type="scientific">Hibiscus syriacus</name>
    <name type="common">Rose of Sharon</name>
    <dbReference type="NCBI Taxonomy" id="106335"/>
    <lineage>
        <taxon>Eukaryota</taxon>
        <taxon>Viridiplantae</taxon>
        <taxon>Streptophyta</taxon>
        <taxon>Embryophyta</taxon>
        <taxon>Tracheophyta</taxon>
        <taxon>Spermatophyta</taxon>
        <taxon>Magnoliopsida</taxon>
        <taxon>eudicotyledons</taxon>
        <taxon>Gunneridae</taxon>
        <taxon>Pentapetalae</taxon>
        <taxon>rosids</taxon>
        <taxon>malvids</taxon>
        <taxon>Malvales</taxon>
        <taxon>Malvaceae</taxon>
        <taxon>Malvoideae</taxon>
        <taxon>Hibiscus</taxon>
    </lineage>
</organism>
<evidence type="ECO:0000256" key="10">
    <source>
        <dbReference type="SAM" id="MobiDB-lite"/>
    </source>
</evidence>
<sequence>MQGQGGTVDSFPETVNIDEGSSPNDTSIGQPNSLHNLLNPVENQLSNYAVSSGGTMHGNTTTPNVQSFSGWSSGEPSSRLRMQNQAMQDVLNHQLNDDGTKIECAWPSYGAHFVAAPRSEERRVEPANAVFPRRLNNGRSGNQVRSGPIFLQGSSSNHSPQNANLNERFISSSGNGRSDIGTGISLNVHNSLGLEREQISNASVSSDNVGSSSGGSNLLGEENIDGSGSSLGSWGLSCKRKVLEGTSAQSYSAGASSCFQLMENAAWHAGPSRNDASSSLSLSTPSWNFLNVGPLDQTNPRAGLRMRGAITDAFTSSVRRENPGNQQESLPYSLSSTGVAGHSSFGSPGHPRTASFDDSLDLRSTGAIAGISSSVPTQPHMRTTSVVPRNVNPFPWNGTSSLRASNPSNSTNFGERAAALQDEPNLRNIPRNNPDHPMLVPATEMRNVVQDSTGWNLASGNISSSGGGMPSSSRPGPSSSTHPLPTHAWIPPQNPPLHNQQRLPEFSPWSLFPSIDSELGGRGGHFPSLSSGPSAPSRETVVPSGSIIQGNNQPYPRSAFILERQDDDVLGMPHSLRALAADIEGRHRLISEIRQVLSAMRRVENLRIEDYMVFDPFIYHGMAEAHDGQRDMRLDVDNMSYEELLALEEQIGDVSTGLNEEAILKSMKQKKYSSTAPESTQELEPCCICQEQYADGDDTGILDCGHDFHTDCIKQWLMLKNVCPIFMSEDGGHGSFLVWENQPWKAALSNSDNNNSPAATVSEDKSAGKNNDQQQQPLQDSTNTKNIKMRNMFSGLHELLPHLPPKKKAGLFTSVCCILEKHKVEVVSAHVSSDSDRCMFMFQARVTSTGASNHQLTEAFQVEEIFKQAAAEIMCWVTS</sequence>
<evidence type="ECO:0000256" key="5">
    <source>
        <dbReference type="ARBA" id="ARBA00022723"/>
    </source>
</evidence>
<feature type="region of interest" description="Disordered" evidence="10">
    <location>
        <begin position="1"/>
        <end position="36"/>
    </location>
</feature>